<dbReference type="EMBL" id="JAZDRO010000008">
    <property type="protein sequence ID" value="MEE2567686.1"/>
    <property type="molecule type" value="Genomic_DNA"/>
</dbReference>
<dbReference type="Proteomes" id="UP001310692">
    <property type="component" value="Unassembled WGS sequence"/>
</dbReference>
<dbReference type="InterPro" id="IPR016155">
    <property type="entry name" value="Mopterin_synth/thiamin_S_b"/>
</dbReference>
<dbReference type="RefSeq" id="WP_330197264.1">
    <property type="nucleotide sequence ID" value="NZ_JAZDRO010000008.1"/>
</dbReference>
<dbReference type="InterPro" id="IPR003749">
    <property type="entry name" value="ThiS/MoaD-like"/>
</dbReference>
<dbReference type="Gene3D" id="3.10.20.30">
    <property type="match status" value="1"/>
</dbReference>
<reference evidence="1 2" key="1">
    <citation type="submission" date="2024-01" db="EMBL/GenBank/DDBJ databases">
        <title>Hyphobacterium bacterium isolated from marine sediment.</title>
        <authorList>
            <person name="Zhao S."/>
        </authorList>
    </citation>
    <scope>NUCLEOTIDE SEQUENCE [LARGE SCALE GENOMIC DNA]</scope>
    <source>
        <strain evidence="1 2">Y60-23</strain>
    </source>
</reference>
<accession>A0ABU7M1J8</accession>
<sequence length="83" mass="9213">MRLRLRYVAALRDAMGRSEEDAEFHRPISDGHALIAAMAEREPEVDWFTSPALRLIVNNAIVTREQAINDGDTVAFCPPFSGG</sequence>
<gene>
    <name evidence="1" type="ORF">V0U35_13460</name>
</gene>
<dbReference type="SUPFAM" id="SSF54285">
    <property type="entry name" value="MoaD/ThiS"/>
    <property type="match status" value="1"/>
</dbReference>
<comment type="caution">
    <text evidence="1">The sequence shown here is derived from an EMBL/GenBank/DDBJ whole genome shotgun (WGS) entry which is preliminary data.</text>
</comment>
<dbReference type="Pfam" id="PF02597">
    <property type="entry name" value="ThiS"/>
    <property type="match status" value="1"/>
</dbReference>
<keyword evidence="2" id="KW-1185">Reference proteome</keyword>
<proteinExistence type="predicted"/>
<protein>
    <submittedName>
        <fullName evidence="1">MoaD/ThiS family protein</fullName>
    </submittedName>
</protein>
<dbReference type="InterPro" id="IPR012675">
    <property type="entry name" value="Beta-grasp_dom_sf"/>
</dbReference>
<evidence type="ECO:0000313" key="2">
    <source>
        <dbReference type="Proteomes" id="UP001310692"/>
    </source>
</evidence>
<dbReference type="CDD" id="cd00754">
    <property type="entry name" value="Ubl_MoaD"/>
    <property type="match status" value="1"/>
</dbReference>
<organism evidence="1 2">
    <name type="scientific">Hyphobacterium marinum</name>
    <dbReference type="NCBI Taxonomy" id="3116574"/>
    <lineage>
        <taxon>Bacteria</taxon>
        <taxon>Pseudomonadati</taxon>
        <taxon>Pseudomonadota</taxon>
        <taxon>Alphaproteobacteria</taxon>
        <taxon>Maricaulales</taxon>
        <taxon>Maricaulaceae</taxon>
        <taxon>Hyphobacterium</taxon>
    </lineage>
</organism>
<name>A0ABU7M1J8_9PROT</name>
<evidence type="ECO:0000313" key="1">
    <source>
        <dbReference type="EMBL" id="MEE2567686.1"/>
    </source>
</evidence>